<dbReference type="RefSeq" id="WP_248940893.1">
    <property type="nucleotide sequence ID" value="NZ_JAKIKS010000053.1"/>
</dbReference>
<sequence length="45" mass="4875">MMLFIMAVCAVLHQVQAGLLISTLLGMIVGVLYAKLSQEVVAWRG</sequence>
<gene>
    <name evidence="1" type="ORF">L2764_14135</name>
</gene>
<accession>A0ABT0LCZ7</accession>
<dbReference type="EMBL" id="JAKIKS010000053">
    <property type="protein sequence ID" value="MCL1125583.1"/>
    <property type="molecule type" value="Genomic_DNA"/>
</dbReference>
<organism evidence="1 2">
    <name type="scientific">Shewanella surugensis</name>
    <dbReference type="NCBI Taxonomy" id="212020"/>
    <lineage>
        <taxon>Bacteria</taxon>
        <taxon>Pseudomonadati</taxon>
        <taxon>Pseudomonadota</taxon>
        <taxon>Gammaproteobacteria</taxon>
        <taxon>Alteromonadales</taxon>
        <taxon>Shewanellaceae</taxon>
        <taxon>Shewanella</taxon>
    </lineage>
</organism>
<comment type="caution">
    <text evidence="1">The sequence shown here is derived from an EMBL/GenBank/DDBJ whole genome shotgun (WGS) entry which is preliminary data.</text>
</comment>
<evidence type="ECO:0000313" key="2">
    <source>
        <dbReference type="Proteomes" id="UP001203423"/>
    </source>
</evidence>
<reference evidence="1 2" key="1">
    <citation type="submission" date="2022-01" db="EMBL/GenBank/DDBJ databases">
        <title>Whole genome-based taxonomy of the Shewanellaceae.</title>
        <authorList>
            <person name="Martin-Rodriguez A.J."/>
        </authorList>
    </citation>
    <scope>NUCLEOTIDE SEQUENCE [LARGE SCALE GENOMIC DNA]</scope>
    <source>
        <strain evidence="1 2">DSM 17177</strain>
    </source>
</reference>
<name>A0ABT0LCZ7_9GAMM</name>
<keyword evidence="2" id="KW-1185">Reference proteome</keyword>
<protein>
    <submittedName>
        <fullName evidence="1">Uncharacterized protein</fullName>
    </submittedName>
</protein>
<evidence type="ECO:0000313" key="1">
    <source>
        <dbReference type="EMBL" id="MCL1125583.1"/>
    </source>
</evidence>
<dbReference type="Proteomes" id="UP001203423">
    <property type="component" value="Unassembled WGS sequence"/>
</dbReference>
<proteinExistence type="predicted"/>